<keyword evidence="2" id="KW-1185">Reference proteome</keyword>
<dbReference type="PANTHER" id="PTHR36337">
    <property type="entry name" value="OBSCURIN-LIKE PROTEIN"/>
    <property type="match status" value="1"/>
</dbReference>
<dbReference type="AlphaFoldDB" id="A0ABD3S103"/>
<gene>
    <name evidence="1" type="ORF">ACJIZ3_004051</name>
</gene>
<reference evidence="1 2" key="1">
    <citation type="submission" date="2024-12" db="EMBL/GenBank/DDBJ databases">
        <title>The unique morphological basis and parallel evolutionary history of personate flowers in Penstemon.</title>
        <authorList>
            <person name="Depatie T.H."/>
            <person name="Wessinger C.A."/>
        </authorList>
    </citation>
    <scope>NUCLEOTIDE SEQUENCE [LARGE SCALE GENOMIC DNA]</scope>
    <source>
        <strain evidence="1">WTNN_2</strain>
        <tissue evidence="1">Leaf</tissue>
    </source>
</reference>
<evidence type="ECO:0000313" key="1">
    <source>
        <dbReference type="EMBL" id="KAL3818146.1"/>
    </source>
</evidence>
<dbReference type="EMBL" id="JBJXBP010000007">
    <property type="protein sequence ID" value="KAL3818146.1"/>
    <property type="molecule type" value="Genomic_DNA"/>
</dbReference>
<dbReference type="PANTHER" id="PTHR36337:SF1">
    <property type="entry name" value="OBSCURIN-LIKE PROTEIN"/>
    <property type="match status" value="1"/>
</dbReference>
<sequence length="811" mass="90589">MAKQLQSFFLEEWLRSITLISSNKSSSVHSSSSSSSSAQAIIQAWADLRDSLKHQSFHTHHLQALKILVSSQASLYVSDPQAKLLLSILSLQNLCLPQESYPLFLRLLYIWVRKSRQSSLVVDSAIEVLLHLISKQSHSDESSLFFSEGILLLGALSSQLSASENSKRACLEFLCKLLEEKYRFISSSDELASNALAGAGYALSSSASIYFGRILDILVNIWDQEGGPSGSISQGLMLLHLIEWVQSTSLNLRSLDKIESTREVLDIVRPAHSSVAVIMIAAGVLRALNRSGSSDFLQLNNSAEKCIELVARDLVSRTKGFNYGNEPRPNLLLQSLALALARSGSVSYQASLPVSLALALLTEVFPLQRIYNKILKSPEENWIGVLEEIKQHLSSVIFKEAGAITGVFCNQYASANEDAQSRVENLVWEYCQEVYLWHRQTTLLLLGRGDHVIREIEKIAESAFLMVVVFALGVTKQKLDSRINQESKLRTSVKILVSFSCMEYFRQMRLPEYMDTIRAVIVSVQENEEACISFVESIPSYDDLTNNGGSSNFTRVEYLWSADEVQTARIIFYMRVIPTCVERLPASVFKKLVVPTMFLYMGHPNSKVARYSHSMFVAFISSGKDPTPDERILLKEQLVFYYLERSLEGYPDITPFEGMASGVAALVRHLPAGNPSIFYCIHCLVEKARILCSMVSSRDTDLWKKWEGDLEPSKKVLDLLIRLLSLVDIQVLPSLMKSLAELIVQLPSSGQSMLLNQLYQQVAESDDVIRKPALVSWLQSLSYLCSQDLVGQTASAKTMGTTSLNRIDARL</sequence>
<name>A0ABD3S103_9LAMI</name>
<evidence type="ECO:0000313" key="2">
    <source>
        <dbReference type="Proteomes" id="UP001634393"/>
    </source>
</evidence>
<proteinExistence type="predicted"/>
<protein>
    <submittedName>
        <fullName evidence="1">Uncharacterized protein</fullName>
    </submittedName>
</protein>
<organism evidence="1 2">
    <name type="scientific">Penstemon smallii</name>
    <dbReference type="NCBI Taxonomy" id="265156"/>
    <lineage>
        <taxon>Eukaryota</taxon>
        <taxon>Viridiplantae</taxon>
        <taxon>Streptophyta</taxon>
        <taxon>Embryophyta</taxon>
        <taxon>Tracheophyta</taxon>
        <taxon>Spermatophyta</taxon>
        <taxon>Magnoliopsida</taxon>
        <taxon>eudicotyledons</taxon>
        <taxon>Gunneridae</taxon>
        <taxon>Pentapetalae</taxon>
        <taxon>asterids</taxon>
        <taxon>lamiids</taxon>
        <taxon>Lamiales</taxon>
        <taxon>Plantaginaceae</taxon>
        <taxon>Cheloneae</taxon>
        <taxon>Penstemon</taxon>
    </lineage>
</organism>
<accession>A0ABD3S103</accession>
<dbReference type="Proteomes" id="UP001634393">
    <property type="component" value="Unassembled WGS sequence"/>
</dbReference>
<comment type="caution">
    <text evidence="1">The sequence shown here is derived from an EMBL/GenBank/DDBJ whole genome shotgun (WGS) entry which is preliminary data.</text>
</comment>